<dbReference type="AlphaFoldDB" id="A0A830DB20"/>
<reference evidence="1" key="1">
    <citation type="submission" date="2020-07" db="EMBL/GenBank/DDBJ databases">
        <title>Ethylene signaling mediates host invasion by parasitic plants.</title>
        <authorList>
            <person name="Yoshida S."/>
        </authorList>
    </citation>
    <scope>NUCLEOTIDE SEQUENCE</scope>
    <source>
        <strain evidence="1">Okayama</strain>
    </source>
</reference>
<comment type="caution">
    <text evidence="1">The sequence shown here is derived from an EMBL/GenBank/DDBJ whole genome shotgun (WGS) entry which is preliminary data.</text>
</comment>
<dbReference type="InterPro" id="IPR018971">
    <property type="entry name" value="DUF1997"/>
</dbReference>
<dbReference type="OrthoDB" id="1933789at2759"/>
<proteinExistence type="predicted"/>
<dbReference type="EMBL" id="BMAC01005282">
    <property type="protein sequence ID" value="GFQ08370.1"/>
    <property type="molecule type" value="Genomic_DNA"/>
</dbReference>
<dbReference type="PANTHER" id="PTHR34131">
    <property type="entry name" value="(RAP ANNOTATION RELEASE2) GALACTOSE-BINDING LIKE DOMAIN CONTAINING PROTEIN"/>
    <property type="match status" value="1"/>
</dbReference>
<keyword evidence="2" id="KW-1185">Reference proteome</keyword>
<dbReference type="Pfam" id="PF09366">
    <property type="entry name" value="DUF1997"/>
    <property type="match status" value="1"/>
</dbReference>
<gene>
    <name evidence="1" type="ORF">PHJA_002981000</name>
</gene>
<dbReference type="Proteomes" id="UP000653305">
    <property type="component" value="Unassembled WGS sequence"/>
</dbReference>
<accession>A0A830DB20</accession>
<name>A0A830DB20_9LAMI</name>
<organism evidence="1 2">
    <name type="scientific">Phtheirospermum japonicum</name>
    <dbReference type="NCBI Taxonomy" id="374723"/>
    <lineage>
        <taxon>Eukaryota</taxon>
        <taxon>Viridiplantae</taxon>
        <taxon>Streptophyta</taxon>
        <taxon>Embryophyta</taxon>
        <taxon>Tracheophyta</taxon>
        <taxon>Spermatophyta</taxon>
        <taxon>Magnoliopsida</taxon>
        <taxon>eudicotyledons</taxon>
        <taxon>Gunneridae</taxon>
        <taxon>Pentapetalae</taxon>
        <taxon>asterids</taxon>
        <taxon>lamiids</taxon>
        <taxon>Lamiales</taxon>
        <taxon>Orobanchaceae</taxon>
        <taxon>Orobanchaceae incertae sedis</taxon>
        <taxon>Phtheirospermum</taxon>
    </lineage>
</organism>
<protein>
    <submittedName>
        <fullName evidence="1">Uncharacterized protein</fullName>
    </submittedName>
</protein>
<evidence type="ECO:0000313" key="1">
    <source>
        <dbReference type="EMBL" id="GFQ08370.1"/>
    </source>
</evidence>
<evidence type="ECO:0000313" key="2">
    <source>
        <dbReference type="Proteomes" id="UP000653305"/>
    </source>
</evidence>
<dbReference type="PANTHER" id="PTHR34131:SF2">
    <property type="entry name" value="FAMILY PROTEIN, PUTATIVE (DUF1997)-RELATED"/>
    <property type="match status" value="1"/>
</dbReference>
<sequence length="102" mass="12158">MLSCKFEGSKMMERQNKHFSAFMRNNIKWESFGSEQFLNVDVKLNLVLEIYTRPFTLLPVSAVEGPGNKVMQTLLDRLVPLLIQQLMHDYEEWIRQQRKRLQ</sequence>